<comment type="cofactor">
    <cofactor evidence="1">
        <name>Mg(2+)</name>
        <dbReference type="ChEBI" id="CHEBI:18420"/>
    </cofactor>
</comment>
<comment type="similarity">
    <text evidence="2 12">Belongs to the Nudix hydrolase family.</text>
</comment>
<evidence type="ECO:0000256" key="12">
    <source>
        <dbReference type="RuleBase" id="RU003476"/>
    </source>
</evidence>
<keyword evidence="15" id="KW-1185">Reference proteome</keyword>
<dbReference type="CDD" id="cd03425">
    <property type="entry name" value="NUDIX_MutT_NudA_like"/>
    <property type="match status" value="1"/>
</dbReference>
<organism evidence="14 15">
    <name type="scientific">Tumebacillus algifaecis</name>
    <dbReference type="NCBI Taxonomy" id="1214604"/>
    <lineage>
        <taxon>Bacteria</taxon>
        <taxon>Bacillati</taxon>
        <taxon>Bacillota</taxon>
        <taxon>Bacilli</taxon>
        <taxon>Bacillales</taxon>
        <taxon>Alicyclobacillaceae</taxon>
        <taxon>Tumebacillus</taxon>
    </lineage>
</organism>
<evidence type="ECO:0000256" key="6">
    <source>
        <dbReference type="ARBA" id="ARBA00022763"/>
    </source>
</evidence>
<dbReference type="KEGG" id="tab:CIG75_14005"/>
<dbReference type="OrthoDB" id="9810648at2"/>
<dbReference type="GO" id="GO:0035539">
    <property type="term" value="F:8-oxo-7,8-dihydrodeoxyguanosine triphosphate pyrophosphatase activity"/>
    <property type="evidence" value="ECO:0007669"/>
    <property type="project" value="UniProtKB-EC"/>
</dbReference>
<dbReference type="GO" id="GO:0006281">
    <property type="term" value="P:DNA repair"/>
    <property type="evidence" value="ECO:0007669"/>
    <property type="project" value="UniProtKB-KW"/>
</dbReference>
<dbReference type="SUPFAM" id="SSF55811">
    <property type="entry name" value="Nudix"/>
    <property type="match status" value="1"/>
</dbReference>
<dbReference type="EC" id="3.6.1.55" evidence="11"/>
<evidence type="ECO:0000313" key="14">
    <source>
        <dbReference type="EMBL" id="ASS75962.1"/>
    </source>
</evidence>
<keyword evidence="5" id="KW-0479">Metal-binding</keyword>
<keyword evidence="4" id="KW-0235">DNA replication</keyword>
<sequence length="129" mass="14783">MKQFVVTAAVIEQDGKVLVAQRKPDRHMGLKWEFPGGKLEWGEEPRAGLKREIAEELGIEISVADVLDVVSHTYEDRHIVLIGYRCRYLHGELRLLDVQDVRWVLPSELRSLEMAPADWPLVARLLDVT</sequence>
<dbReference type="PANTHER" id="PTHR47707:SF1">
    <property type="entry name" value="NUDIX HYDROLASE FAMILY PROTEIN"/>
    <property type="match status" value="1"/>
</dbReference>
<dbReference type="PROSITE" id="PS51462">
    <property type="entry name" value="NUDIX"/>
    <property type="match status" value="1"/>
</dbReference>
<evidence type="ECO:0000256" key="4">
    <source>
        <dbReference type="ARBA" id="ARBA00022705"/>
    </source>
</evidence>
<dbReference type="GO" id="GO:0008413">
    <property type="term" value="F:8-oxo-7,8-dihydroguanosine triphosphate pyrophosphatase activity"/>
    <property type="evidence" value="ECO:0007669"/>
    <property type="project" value="TreeGrafter"/>
</dbReference>
<evidence type="ECO:0000256" key="2">
    <source>
        <dbReference type="ARBA" id="ARBA00005582"/>
    </source>
</evidence>
<dbReference type="PANTHER" id="PTHR47707">
    <property type="entry name" value="8-OXO-DGTP DIPHOSPHATASE"/>
    <property type="match status" value="1"/>
</dbReference>
<gene>
    <name evidence="14" type="ORF">CIG75_14005</name>
</gene>
<dbReference type="Proteomes" id="UP000214688">
    <property type="component" value="Chromosome"/>
</dbReference>
<keyword evidence="8" id="KW-0460">Magnesium</keyword>
<keyword evidence="3" id="KW-0515">Mutator protein</keyword>
<name>A0A223D2Y4_9BACL</name>
<dbReference type="GO" id="GO:0044715">
    <property type="term" value="F:8-oxo-dGDP phosphatase activity"/>
    <property type="evidence" value="ECO:0007669"/>
    <property type="project" value="TreeGrafter"/>
</dbReference>
<dbReference type="InterPro" id="IPR020476">
    <property type="entry name" value="Nudix_hydrolase"/>
</dbReference>
<dbReference type="InterPro" id="IPR000086">
    <property type="entry name" value="NUDIX_hydrolase_dom"/>
</dbReference>
<dbReference type="PRINTS" id="PR00502">
    <property type="entry name" value="NUDIXFAMILY"/>
</dbReference>
<feature type="domain" description="Nudix hydrolase" evidence="13">
    <location>
        <begin position="1"/>
        <end position="127"/>
    </location>
</feature>
<dbReference type="InterPro" id="IPR047127">
    <property type="entry name" value="MutT-like"/>
</dbReference>
<dbReference type="AlphaFoldDB" id="A0A223D2Y4"/>
<dbReference type="RefSeq" id="WP_094237200.1">
    <property type="nucleotide sequence ID" value="NZ_CP022657.1"/>
</dbReference>
<evidence type="ECO:0000256" key="11">
    <source>
        <dbReference type="ARBA" id="ARBA00038905"/>
    </source>
</evidence>
<keyword evidence="9" id="KW-0234">DNA repair</keyword>
<accession>A0A223D2Y4</accession>
<dbReference type="InterPro" id="IPR015797">
    <property type="entry name" value="NUDIX_hydrolase-like_dom_sf"/>
</dbReference>
<keyword evidence="7 12" id="KW-0378">Hydrolase</keyword>
<dbReference type="GO" id="GO:0044716">
    <property type="term" value="F:8-oxo-GDP phosphatase activity"/>
    <property type="evidence" value="ECO:0007669"/>
    <property type="project" value="TreeGrafter"/>
</dbReference>
<protein>
    <recommendedName>
        <fullName evidence="11">8-oxo-dGTP diphosphatase</fullName>
        <ecNumber evidence="11">3.6.1.55</ecNumber>
    </recommendedName>
</protein>
<evidence type="ECO:0000313" key="15">
    <source>
        <dbReference type="Proteomes" id="UP000214688"/>
    </source>
</evidence>
<dbReference type="PROSITE" id="PS00893">
    <property type="entry name" value="NUDIX_BOX"/>
    <property type="match status" value="1"/>
</dbReference>
<evidence type="ECO:0000256" key="3">
    <source>
        <dbReference type="ARBA" id="ARBA00022457"/>
    </source>
</evidence>
<dbReference type="InterPro" id="IPR020084">
    <property type="entry name" value="NUDIX_hydrolase_CS"/>
</dbReference>
<evidence type="ECO:0000256" key="7">
    <source>
        <dbReference type="ARBA" id="ARBA00022801"/>
    </source>
</evidence>
<dbReference type="EMBL" id="CP022657">
    <property type="protein sequence ID" value="ASS75962.1"/>
    <property type="molecule type" value="Genomic_DNA"/>
</dbReference>
<evidence type="ECO:0000259" key="13">
    <source>
        <dbReference type="PROSITE" id="PS51462"/>
    </source>
</evidence>
<dbReference type="Gene3D" id="3.90.79.10">
    <property type="entry name" value="Nucleoside Triphosphate Pyrophosphohydrolase"/>
    <property type="match status" value="1"/>
</dbReference>
<evidence type="ECO:0000256" key="1">
    <source>
        <dbReference type="ARBA" id="ARBA00001946"/>
    </source>
</evidence>
<evidence type="ECO:0000256" key="10">
    <source>
        <dbReference type="ARBA" id="ARBA00035861"/>
    </source>
</evidence>
<proteinExistence type="inferred from homology"/>
<evidence type="ECO:0000256" key="9">
    <source>
        <dbReference type="ARBA" id="ARBA00023204"/>
    </source>
</evidence>
<dbReference type="Pfam" id="PF00293">
    <property type="entry name" value="NUDIX"/>
    <property type="match status" value="1"/>
</dbReference>
<comment type="catalytic activity">
    <reaction evidence="10">
        <text>8-oxo-dGTP + H2O = 8-oxo-dGMP + diphosphate + H(+)</text>
        <dbReference type="Rhea" id="RHEA:31575"/>
        <dbReference type="ChEBI" id="CHEBI:15377"/>
        <dbReference type="ChEBI" id="CHEBI:15378"/>
        <dbReference type="ChEBI" id="CHEBI:33019"/>
        <dbReference type="ChEBI" id="CHEBI:63224"/>
        <dbReference type="ChEBI" id="CHEBI:77896"/>
        <dbReference type="EC" id="3.6.1.55"/>
    </reaction>
</comment>
<dbReference type="GO" id="GO:0006260">
    <property type="term" value="P:DNA replication"/>
    <property type="evidence" value="ECO:0007669"/>
    <property type="project" value="UniProtKB-KW"/>
</dbReference>
<dbReference type="GO" id="GO:0046872">
    <property type="term" value="F:metal ion binding"/>
    <property type="evidence" value="ECO:0007669"/>
    <property type="project" value="UniProtKB-KW"/>
</dbReference>
<evidence type="ECO:0000256" key="8">
    <source>
        <dbReference type="ARBA" id="ARBA00022842"/>
    </source>
</evidence>
<keyword evidence="6" id="KW-0227">DNA damage</keyword>
<reference evidence="14 15" key="1">
    <citation type="journal article" date="2015" name="Int. J. Syst. Evol. Microbiol.">
        <title>Tumebacillus algifaecis sp. nov., isolated from decomposing algal scum.</title>
        <authorList>
            <person name="Wu Y.F."/>
            <person name="Zhang B."/>
            <person name="Xing P."/>
            <person name="Wu Q.L."/>
            <person name="Liu S.J."/>
        </authorList>
    </citation>
    <scope>NUCLEOTIDE SEQUENCE [LARGE SCALE GENOMIC DNA]</scope>
    <source>
        <strain evidence="14 15">THMBR28</strain>
    </source>
</reference>
<evidence type="ECO:0000256" key="5">
    <source>
        <dbReference type="ARBA" id="ARBA00022723"/>
    </source>
</evidence>